<dbReference type="PANTHER" id="PTHR31286">
    <property type="entry name" value="GLYCINE-RICH CELL WALL STRUCTURAL PROTEIN 1.8-LIKE"/>
    <property type="match status" value="1"/>
</dbReference>
<accession>A0A8J5C2N3</accession>
<dbReference type="PANTHER" id="PTHR31286:SF179">
    <property type="entry name" value="RNASE H TYPE-1 DOMAIN-CONTAINING PROTEIN"/>
    <property type="match status" value="1"/>
</dbReference>
<dbReference type="Proteomes" id="UP000734854">
    <property type="component" value="Unassembled WGS sequence"/>
</dbReference>
<dbReference type="InterPro" id="IPR005135">
    <property type="entry name" value="Endo/exonuclease/phosphatase"/>
</dbReference>
<evidence type="ECO:0000259" key="1">
    <source>
        <dbReference type="Pfam" id="PF03372"/>
    </source>
</evidence>
<keyword evidence="4" id="KW-1185">Reference proteome</keyword>
<dbReference type="GO" id="GO:0003824">
    <property type="term" value="F:catalytic activity"/>
    <property type="evidence" value="ECO:0007669"/>
    <property type="project" value="InterPro"/>
</dbReference>
<dbReference type="InterPro" id="IPR040256">
    <property type="entry name" value="At4g02000-like"/>
</dbReference>
<gene>
    <name evidence="3" type="ORF">ZIOFF_072573</name>
</gene>
<proteinExistence type="predicted"/>
<dbReference type="Pfam" id="PF03372">
    <property type="entry name" value="Exo_endo_phos"/>
    <property type="match status" value="1"/>
</dbReference>
<organism evidence="3 4">
    <name type="scientific">Zingiber officinale</name>
    <name type="common">Ginger</name>
    <name type="synonym">Amomum zingiber</name>
    <dbReference type="NCBI Taxonomy" id="94328"/>
    <lineage>
        <taxon>Eukaryota</taxon>
        <taxon>Viridiplantae</taxon>
        <taxon>Streptophyta</taxon>
        <taxon>Embryophyta</taxon>
        <taxon>Tracheophyta</taxon>
        <taxon>Spermatophyta</taxon>
        <taxon>Magnoliopsida</taxon>
        <taxon>Liliopsida</taxon>
        <taxon>Zingiberales</taxon>
        <taxon>Zingiberaceae</taxon>
        <taxon>Zingiber</taxon>
    </lineage>
</organism>
<dbReference type="Pfam" id="PF14111">
    <property type="entry name" value="DUF4283"/>
    <property type="match status" value="1"/>
</dbReference>
<name>A0A8J5C2N3_ZINOF</name>
<evidence type="ECO:0000313" key="4">
    <source>
        <dbReference type="Proteomes" id="UP000734854"/>
    </source>
</evidence>
<evidence type="ECO:0008006" key="5">
    <source>
        <dbReference type="Google" id="ProtNLM"/>
    </source>
</evidence>
<dbReference type="AlphaFoldDB" id="A0A8J5C2N3"/>
<dbReference type="InterPro" id="IPR025558">
    <property type="entry name" value="DUF4283"/>
</dbReference>
<dbReference type="InterPro" id="IPR036691">
    <property type="entry name" value="Endo/exonu/phosph_ase_sf"/>
</dbReference>
<comment type="caution">
    <text evidence="3">The sequence shown here is derived from an EMBL/GenBank/DDBJ whole genome shotgun (WGS) entry which is preliminary data.</text>
</comment>
<protein>
    <recommendedName>
        <fullName evidence="5">DUF4283 domain-containing protein</fullName>
    </recommendedName>
</protein>
<sequence length="784" mass="89525">MAIGSITGKMTSMIAPPPRRLLSSLLLIMCRVHKAARGLLELFCSSALNTDFLVELFLRKFVLHRQSLCNMDLPLSLRSIEFEVHELPVSLYGELFYMDRTRRKFTLSVCGARSLSPQTMEQYKNLEKSIRKSETRQRMKIIDSQEKKKTFAEVGDNFKRATVFNNKPGIFYTEEEVSEMANPYRFALIGKFSSARPQQGVILQAFSKLALASLYNICFLRSGYIFIHLTSGEDMARVWMRGIWFISGVPLCIFKWSPNFSYEVESSVVPVWIQFPDLPIQMFSKCGLFVAASVFGRPLKVDEATVDGSRLSVARVCVEIDLLKPKVDEFWIGIGTTRRIQKVVFEKQPKYCIYCFHLGHGMEDCYVNGNKAKPNWKSASKVNSVGDVGLKTRMARKDNSGRVEVSDDIRNNLDEGNSQDQRIERQWVKKKEDKELVDGGNREVTDLVDGHGNLCDVEEKVWGCVTGHDMLLEAGLMEQSEGSGASKSFREIEEMEVVESSGLQRVASLNLVLSDHNKKTGIDTGQIPSLMVRNLGMNSGLSNCNGKIWFFYDDSIGCTILEDNEQFLHLNLNSFLFPVNIFVTIVYAKCSYIERRTLWEKLLEVTPVMEEVWMVGGDFNVILSSDEHSAGILNNPGAVKEFNDFVMLAGLIDTGFVGDKFTWTNLRIWKRLDRVLISSSWNVKDYGVRIEHLNRATSDHCPLLISFPSISPSVSSFRFQRMWINHPNFELTVRLNWFLPCSCVGLKRLQFKLQRLKDHLKWWNAYVFGNIQDKVKQAEMELYI</sequence>
<feature type="domain" description="Endonuclease/exonuclease/phosphatase" evidence="1">
    <location>
        <begin position="588"/>
        <end position="700"/>
    </location>
</feature>
<evidence type="ECO:0000313" key="3">
    <source>
        <dbReference type="EMBL" id="KAG6468007.1"/>
    </source>
</evidence>
<dbReference type="Gene3D" id="3.60.10.10">
    <property type="entry name" value="Endonuclease/exonuclease/phosphatase"/>
    <property type="match status" value="1"/>
</dbReference>
<feature type="domain" description="DUF4283" evidence="2">
    <location>
        <begin position="185"/>
        <end position="262"/>
    </location>
</feature>
<evidence type="ECO:0000259" key="2">
    <source>
        <dbReference type="Pfam" id="PF14111"/>
    </source>
</evidence>
<dbReference type="SUPFAM" id="SSF56219">
    <property type="entry name" value="DNase I-like"/>
    <property type="match status" value="1"/>
</dbReference>
<reference evidence="3 4" key="1">
    <citation type="submission" date="2020-08" db="EMBL/GenBank/DDBJ databases">
        <title>Plant Genome Project.</title>
        <authorList>
            <person name="Zhang R.-G."/>
        </authorList>
    </citation>
    <scope>NUCLEOTIDE SEQUENCE [LARGE SCALE GENOMIC DNA]</scope>
    <source>
        <tissue evidence="3">Rhizome</tissue>
    </source>
</reference>
<dbReference type="EMBL" id="JACMSC010000022">
    <property type="protein sequence ID" value="KAG6468007.1"/>
    <property type="molecule type" value="Genomic_DNA"/>
</dbReference>